<accession>A0A1S8TVZ7</accession>
<evidence type="ECO:0000313" key="2">
    <source>
        <dbReference type="Proteomes" id="UP000190890"/>
    </source>
</evidence>
<name>A0A1S8TVZ7_9CLOT</name>
<evidence type="ECO:0000313" key="1">
    <source>
        <dbReference type="EMBL" id="OOM81789.1"/>
    </source>
</evidence>
<keyword evidence="2" id="KW-1185">Reference proteome</keyword>
<dbReference type="RefSeq" id="WP_077846227.1">
    <property type="nucleotide sequence ID" value="NZ_LZZM01000053.1"/>
</dbReference>
<proteinExistence type="predicted"/>
<evidence type="ECO:0008006" key="3">
    <source>
        <dbReference type="Google" id="ProtNLM"/>
    </source>
</evidence>
<organism evidence="1 2">
    <name type="scientific">Clostridium puniceum</name>
    <dbReference type="NCBI Taxonomy" id="29367"/>
    <lineage>
        <taxon>Bacteria</taxon>
        <taxon>Bacillati</taxon>
        <taxon>Bacillota</taxon>
        <taxon>Clostridia</taxon>
        <taxon>Eubacteriales</taxon>
        <taxon>Clostridiaceae</taxon>
        <taxon>Clostridium</taxon>
    </lineage>
</organism>
<dbReference type="OrthoDB" id="1630761at2"/>
<gene>
    <name evidence="1" type="ORF">CLPUN_09730</name>
</gene>
<dbReference type="EMBL" id="LZZM01000053">
    <property type="protein sequence ID" value="OOM81789.1"/>
    <property type="molecule type" value="Genomic_DNA"/>
</dbReference>
<protein>
    <recommendedName>
        <fullName evidence="3">HK97 gp10 family phage protein</fullName>
    </recommendedName>
</protein>
<dbReference type="STRING" id="29367.CLPUN_09730"/>
<sequence>MRDVFDISELTKFEKSLVEKINDTMPKESKKFIKKQSGKLNKKNKQVFKSKGIGEETGNLIKGFKSGKAYKYQGVWSSRAYNSSPHAHLLNDGYMWAPHKKIAKGQKQIQSGEEHFIPGFHFMEEAAKNFESGYYLDVEELLHNVFIKGL</sequence>
<dbReference type="AlphaFoldDB" id="A0A1S8TVZ7"/>
<comment type="caution">
    <text evidence="1">The sequence shown here is derived from an EMBL/GenBank/DDBJ whole genome shotgun (WGS) entry which is preliminary data.</text>
</comment>
<reference evidence="1 2" key="1">
    <citation type="submission" date="2016-05" db="EMBL/GenBank/DDBJ databases">
        <title>Microbial solvent formation.</title>
        <authorList>
            <person name="Poehlein A."/>
            <person name="Montoya Solano J.D."/>
            <person name="Flitsch S."/>
            <person name="Krabben P."/>
            <person name="Duerre P."/>
            <person name="Daniel R."/>
        </authorList>
    </citation>
    <scope>NUCLEOTIDE SEQUENCE [LARGE SCALE GENOMIC DNA]</scope>
    <source>
        <strain evidence="1 2">DSM 2619</strain>
    </source>
</reference>
<dbReference type="Proteomes" id="UP000190890">
    <property type="component" value="Unassembled WGS sequence"/>
</dbReference>